<evidence type="ECO:0000313" key="1">
    <source>
        <dbReference type="EMBL" id="MBC3956190.1"/>
    </source>
</evidence>
<keyword evidence="2" id="KW-1185">Reference proteome</keyword>
<name>A0ABR7BG89_9PSED</name>
<reference evidence="1 2" key="1">
    <citation type="submission" date="2020-08" db="EMBL/GenBank/DDBJ databases">
        <title>Putative novel bacterial strains isolated from necrotic wheat leaf tissues caused by Xanthomonas translucens.</title>
        <authorList>
            <person name="Tambong J.T."/>
        </authorList>
    </citation>
    <scope>NUCLEOTIDE SEQUENCE [LARGE SCALE GENOMIC DNA]</scope>
    <source>
        <strain evidence="1 2">DOAB 1067</strain>
    </source>
</reference>
<evidence type="ECO:0000313" key="2">
    <source>
        <dbReference type="Proteomes" id="UP000660131"/>
    </source>
</evidence>
<dbReference type="Pfam" id="PF20212">
    <property type="entry name" value="DUF6572"/>
    <property type="match status" value="1"/>
</dbReference>
<organism evidence="1 2">
    <name type="scientific">Pseudomonas triticifolii</name>
    <dbReference type="NCBI Taxonomy" id="2762592"/>
    <lineage>
        <taxon>Bacteria</taxon>
        <taxon>Pseudomonadati</taxon>
        <taxon>Pseudomonadota</taxon>
        <taxon>Gammaproteobacteria</taxon>
        <taxon>Pseudomonadales</taxon>
        <taxon>Pseudomonadaceae</taxon>
        <taxon>Pseudomonas</taxon>
    </lineage>
</organism>
<dbReference type="InterPro" id="IPR046702">
    <property type="entry name" value="DUF6572"/>
</dbReference>
<comment type="caution">
    <text evidence="1">The sequence shown here is derived from an EMBL/GenBank/DDBJ whole genome shotgun (WGS) entry which is preliminary data.</text>
</comment>
<protein>
    <submittedName>
        <fullName evidence="1">Uncharacterized protein</fullName>
    </submittedName>
</protein>
<proteinExistence type="predicted"/>
<gene>
    <name evidence="1" type="ORF">H8S56_14360</name>
</gene>
<sequence>MTVEQTGVIDAIGVDKESGELVLTVSDHLEWGDEHLLLLQKKLNLYIDFIEGGELLDVYPDSKGRQVSINVVCKYPPDIKSSTFLSKVGSIVEQSGVKFTFETSSMS</sequence>
<accession>A0ABR7BG89</accession>
<dbReference type="RefSeq" id="WP_187519013.1">
    <property type="nucleotide sequence ID" value="NZ_JACONV010000009.1"/>
</dbReference>
<dbReference type="Proteomes" id="UP000660131">
    <property type="component" value="Unassembled WGS sequence"/>
</dbReference>
<dbReference type="EMBL" id="JACONV010000009">
    <property type="protein sequence ID" value="MBC3956190.1"/>
    <property type="molecule type" value="Genomic_DNA"/>
</dbReference>